<protein>
    <recommendedName>
        <fullName evidence="3">Succinylarginine dihydrolase</fullName>
    </recommendedName>
</protein>
<reference evidence="1 2" key="1">
    <citation type="submission" date="2017-06" db="EMBL/GenBank/DDBJ databases">
        <authorList>
            <person name="Kim H.J."/>
            <person name="Triplett B.A."/>
        </authorList>
    </citation>
    <scope>NUCLEOTIDE SEQUENCE [LARGE SCALE GENOMIC DNA]</scope>
    <source>
        <strain evidence="1 2">B29T1</strain>
    </source>
</reference>
<dbReference type="RefSeq" id="WP_088562003.1">
    <property type="nucleotide sequence ID" value="NZ_FYEH01000009.1"/>
</dbReference>
<evidence type="ECO:0000313" key="1">
    <source>
        <dbReference type="EMBL" id="SNB72270.1"/>
    </source>
</evidence>
<dbReference type="Pfam" id="PF08893">
    <property type="entry name" value="DUF1839"/>
    <property type="match status" value="1"/>
</dbReference>
<sequence length="325" mass="37547">MHTPSFLPKPGFMPHALHGSERIWLETNCYTDLWIEVVHAMDAQPVAMLPFAIDQEFEGDQFTFFKPPLEDLRTLFGVKVQELAIFDDIVGHVIEQVERDRLVIVELDAFYLPDTQGASYHQEHVKTTVGIAEIDPGERRLGYFHNAGYFHLEGEDFTRIFRLAPDQRDQPELLFPYVEMVKREVHPLRGAALRVASLSLLRRYLHNRSRANPFVAFRERFLANEPELLERPMPRFHAYAFNNLRQAGANAELLGSYLEWLAGQGESRLEQPRADALRIAEIMKVMQFQLARAVHRRRPMDARPLLAELETTHDRLIGGLMDCYG</sequence>
<dbReference type="InterPro" id="IPR014989">
    <property type="entry name" value="DUF1839"/>
</dbReference>
<keyword evidence="2" id="KW-1185">Reference proteome</keyword>
<dbReference type="Proteomes" id="UP000197065">
    <property type="component" value="Unassembled WGS sequence"/>
</dbReference>
<dbReference type="AlphaFoldDB" id="A0A212RIW7"/>
<name>A0A212RIW7_9PROT</name>
<dbReference type="EMBL" id="FYEH01000009">
    <property type="protein sequence ID" value="SNB72270.1"/>
    <property type="molecule type" value="Genomic_DNA"/>
</dbReference>
<gene>
    <name evidence="1" type="ORF">SAMN07250955_10961</name>
</gene>
<organism evidence="1 2">
    <name type="scientific">Arboricoccus pini</name>
    <dbReference type="NCBI Taxonomy" id="1963835"/>
    <lineage>
        <taxon>Bacteria</taxon>
        <taxon>Pseudomonadati</taxon>
        <taxon>Pseudomonadota</taxon>
        <taxon>Alphaproteobacteria</taxon>
        <taxon>Geminicoccales</taxon>
        <taxon>Geminicoccaceae</taxon>
        <taxon>Arboricoccus</taxon>
    </lineage>
</organism>
<accession>A0A212RIW7</accession>
<proteinExistence type="predicted"/>
<dbReference type="OrthoDB" id="8477651at2"/>
<evidence type="ECO:0008006" key="3">
    <source>
        <dbReference type="Google" id="ProtNLM"/>
    </source>
</evidence>
<evidence type="ECO:0000313" key="2">
    <source>
        <dbReference type="Proteomes" id="UP000197065"/>
    </source>
</evidence>